<organism evidence="8 9">
    <name type="scientific">Actinoplanes regularis</name>
    <dbReference type="NCBI Taxonomy" id="52697"/>
    <lineage>
        <taxon>Bacteria</taxon>
        <taxon>Bacillati</taxon>
        <taxon>Actinomycetota</taxon>
        <taxon>Actinomycetes</taxon>
        <taxon>Micromonosporales</taxon>
        <taxon>Micromonosporaceae</taxon>
        <taxon>Actinoplanes</taxon>
    </lineage>
</organism>
<dbReference type="GO" id="GO:0016987">
    <property type="term" value="F:sigma factor activity"/>
    <property type="evidence" value="ECO:0007669"/>
    <property type="project" value="UniProtKB-KW"/>
</dbReference>
<dbReference type="GO" id="GO:0006352">
    <property type="term" value="P:DNA-templated transcription initiation"/>
    <property type="evidence" value="ECO:0007669"/>
    <property type="project" value="InterPro"/>
</dbReference>
<dbReference type="InterPro" id="IPR007627">
    <property type="entry name" value="RNA_pol_sigma70_r2"/>
</dbReference>
<keyword evidence="9" id="KW-1185">Reference proteome</keyword>
<dbReference type="CDD" id="cd06171">
    <property type="entry name" value="Sigma70_r4"/>
    <property type="match status" value="1"/>
</dbReference>
<dbReference type="Gene3D" id="1.10.1740.10">
    <property type="match status" value="1"/>
</dbReference>
<dbReference type="InterPro" id="IPR014284">
    <property type="entry name" value="RNA_pol_sigma-70_dom"/>
</dbReference>
<dbReference type="OrthoDB" id="5244716at2"/>
<comment type="similarity">
    <text evidence="1">Belongs to the sigma-70 factor family. ECF subfamily.</text>
</comment>
<dbReference type="InterPro" id="IPR036388">
    <property type="entry name" value="WH-like_DNA-bd_sf"/>
</dbReference>
<dbReference type="NCBIfam" id="TIGR02937">
    <property type="entry name" value="sigma70-ECF"/>
    <property type="match status" value="1"/>
</dbReference>
<dbReference type="SUPFAM" id="SSF88946">
    <property type="entry name" value="Sigma2 domain of RNA polymerase sigma factors"/>
    <property type="match status" value="1"/>
</dbReference>
<evidence type="ECO:0000256" key="2">
    <source>
        <dbReference type="ARBA" id="ARBA00023015"/>
    </source>
</evidence>
<reference evidence="8 9" key="1">
    <citation type="submission" date="2017-06" db="EMBL/GenBank/DDBJ databases">
        <authorList>
            <person name="Kim H.J."/>
            <person name="Triplett B.A."/>
        </authorList>
    </citation>
    <scope>NUCLEOTIDE SEQUENCE [LARGE SCALE GENOMIC DNA]</scope>
    <source>
        <strain evidence="8 9">DSM 43151</strain>
    </source>
</reference>
<keyword evidence="3" id="KW-0731">Sigma factor</keyword>
<dbReference type="InterPro" id="IPR013325">
    <property type="entry name" value="RNA_pol_sigma_r2"/>
</dbReference>
<dbReference type="PANTHER" id="PTHR43133">
    <property type="entry name" value="RNA POLYMERASE ECF-TYPE SIGMA FACTO"/>
    <property type="match status" value="1"/>
</dbReference>
<dbReference type="Pfam" id="PF08281">
    <property type="entry name" value="Sigma70_r4_2"/>
    <property type="match status" value="1"/>
</dbReference>
<dbReference type="AlphaFoldDB" id="A0A239BYU4"/>
<evidence type="ECO:0000313" key="8">
    <source>
        <dbReference type="EMBL" id="SNS12264.1"/>
    </source>
</evidence>
<proteinExistence type="inferred from homology"/>
<sequence length="194" mass="21762">MSPPFERSPDRTPESHEDLQELALRAATGSRRDLQELLHQIHVRRLAHGGARRILADATDVDDAAQETLIAVARGIGTFEGRSRFTSWLHRIAVNAALEVVRRRNRAGAPTDEPPEPDPAGGTLRRMSSMAATRIDVENALGRLPEQYREALLLREFEQRSYEEIADLLQLPVGTVRSRISRARRLVGIYLNIS</sequence>
<feature type="domain" description="RNA polymerase sigma factor 70 region 4 type 2" evidence="7">
    <location>
        <begin position="136"/>
        <end position="185"/>
    </location>
</feature>
<dbReference type="InterPro" id="IPR013249">
    <property type="entry name" value="RNA_pol_sigma70_r4_t2"/>
</dbReference>
<evidence type="ECO:0000259" key="6">
    <source>
        <dbReference type="Pfam" id="PF04542"/>
    </source>
</evidence>
<evidence type="ECO:0000259" key="7">
    <source>
        <dbReference type="Pfam" id="PF08281"/>
    </source>
</evidence>
<dbReference type="Gene3D" id="1.10.10.10">
    <property type="entry name" value="Winged helix-like DNA-binding domain superfamily/Winged helix DNA-binding domain"/>
    <property type="match status" value="1"/>
</dbReference>
<protein>
    <submittedName>
        <fullName evidence="8">RNA polymerase sigma-70 factor, ECF subfamily</fullName>
    </submittedName>
</protein>
<dbReference type="GO" id="GO:0003677">
    <property type="term" value="F:DNA binding"/>
    <property type="evidence" value="ECO:0007669"/>
    <property type="project" value="InterPro"/>
</dbReference>
<evidence type="ECO:0000256" key="3">
    <source>
        <dbReference type="ARBA" id="ARBA00023082"/>
    </source>
</evidence>
<dbReference type="SUPFAM" id="SSF88659">
    <property type="entry name" value="Sigma3 and sigma4 domains of RNA polymerase sigma factors"/>
    <property type="match status" value="1"/>
</dbReference>
<keyword evidence="4" id="KW-0804">Transcription</keyword>
<dbReference type="PANTHER" id="PTHR43133:SF51">
    <property type="entry name" value="RNA POLYMERASE SIGMA FACTOR"/>
    <property type="match status" value="1"/>
</dbReference>
<evidence type="ECO:0000313" key="9">
    <source>
        <dbReference type="Proteomes" id="UP000198415"/>
    </source>
</evidence>
<gene>
    <name evidence="8" type="ORF">SAMN06264365_110174</name>
</gene>
<evidence type="ECO:0000256" key="1">
    <source>
        <dbReference type="ARBA" id="ARBA00010641"/>
    </source>
</evidence>
<dbReference type="EMBL" id="FZNR01000010">
    <property type="protein sequence ID" value="SNS12264.1"/>
    <property type="molecule type" value="Genomic_DNA"/>
</dbReference>
<accession>A0A239BYU4</accession>
<dbReference type="Pfam" id="PF04542">
    <property type="entry name" value="Sigma70_r2"/>
    <property type="match status" value="1"/>
</dbReference>
<dbReference type="InterPro" id="IPR013324">
    <property type="entry name" value="RNA_pol_sigma_r3/r4-like"/>
</dbReference>
<dbReference type="RefSeq" id="WP_089295851.1">
    <property type="nucleotide sequence ID" value="NZ_BOMU01000062.1"/>
</dbReference>
<keyword evidence="2" id="KW-0805">Transcription regulation</keyword>
<name>A0A239BYU4_9ACTN</name>
<feature type="region of interest" description="Disordered" evidence="5">
    <location>
        <begin position="105"/>
        <end position="124"/>
    </location>
</feature>
<evidence type="ECO:0000256" key="5">
    <source>
        <dbReference type="SAM" id="MobiDB-lite"/>
    </source>
</evidence>
<dbReference type="InterPro" id="IPR039425">
    <property type="entry name" value="RNA_pol_sigma-70-like"/>
</dbReference>
<dbReference type="Proteomes" id="UP000198415">
    <property type="component" value="Unassembled WGS sequence"/>
</dbReference>
<evidence type="ECO:0000256" key="4">
    <source>
        <dbReference type="ARBA" id="ARBA00023163"/>
    </source>
</evidence>
<feature type="domain" description="RNA polymerase sigma-70 region 2" evidence="6">
    <location>
        <begin position="43"/>
        <end position="106"/>
    </location>
</feature>